<dbReference type="AlphaFoldDB" id="A0A250WQS8"/>
<dbReference type="Proteomes" id="UP000232323">
    <property type="component" value="Unassembled WGS sequence"/>
</dbReference>
<evidence type="ECO:0000313" key="1">
    <source>
        <dbReference type="EMBL" id="GAX73049.1"/>
    </source>
</evidence>
<keyword evidence="2" id="KW-1185">Reference proteome</keyword>
<evidence type="ECO:0000313" key="2">
    <source>
        <dbReference type="Proteomes" id="UP000232323"/>
    </source>
</evidence>
<protein>
    <submittedName>
        <fullName evidence="1">Uncharacterized protein</fullName>
    </submittedName>
</protein>
<dbReference type="EMBL" id="BEGY01000002">
    <property type="protein sequence ID" value="GAX73049.1"/>
    <property type="molecule type" value="Genomic_DNA"/>
</dbReference>
<organism evidence="1 2">
    <name type="scientific">Chlamydomonas eustigma</name>
    <dbReference type="NCBI Taxonomy" id="1157962"/>
    <lineage>
        <taxon>Eukaryota</taxon>
        <taxon>Viridiplantae</taxon>
        <taxon>Chlorophyta</taxon>
        <taxon>core chlorophytes</taxon>
        <taxon>Chlorophyceae</taxon>
        <taxon>CS clade</taxon>
        <taxon>Chlamydomonadales</taxon>
        <taxon>Chlamydomonadaceae</taxon>
        <taxon>Chlamydomonas</taxon>
    </lineage>
</organism>
<reference evidence="1 2" key="1">
    <citation type="submission" date="2017-08" db="EMBL/GenBank/DDBJ databases">
        <title>Acidophilic green algal genome provides insights into adaptation to an acidic environment.</title>
        <authorList>
            <person name="Hirooka S."/>
            <person name="Hirose Y."/>
            <person name="Kanesaki Y."/>
            <person name="Higuchi S."/>
            <person name="Fujiwara T."/>
            <person name="Onuma R."/>
            <person name="Era A."/>
            <person name="Ohbayashi R."/>
            <person name="Uzuka A."/>
            <person name="Nozaki H."/>
            <person name="Yoshikawa H."/>
            <person name="Miyagishima S.Y."/>
        </authorList>
    </citation>
    <scope>NUCLEOTIDE SEQUENCE [LARGE SCALE GENOMIC DNA]</scope>
    <source>
        <strain evidence="1 2">NIES-2499</strain>
    </source>
</reference>
<name>A0A250WQS8_9CHLO</name>
<accession>A0A250WQS8</accession>
<comment type="caution">
    <text evidence="1">The sequence shown here is derived from an EMBL/GenBank/DDBJ whole genome shotgun (WGS) entry which is preliminary data.</text>
</comment>
<dbReference type="InterPro" id="IPR036322">
    <property type="entry name" value="WD40_repeat_dom_sf"/>
</dbReference>
<dbReference type="InterPro" id="IPR015943">
    <property type="entry name" value="WD40/YVTN_repeat-like_dom_sf"/>
</dbReference>
<dbReference type="SUPFAM" id="SSF50978">
    <property type="entry name" value="WD40 repeat-like"/>
    <property type="match status" value="1"/>
</dbReference>
<proteinExistence type="predicted"/>
<sequence>MVQSDIKIFLEMVPQGDAKKLDLERRIAHFQYPVSKMLLEREKGCKKPESIRLAIENLCSFRQIASVCPKDKEGRKDQTLVTSLAVRQHSGQIAWTQADGVFRLVRMDRLYSAAISSGRQKLSEAYDAEDRLSDKDVLTRMRVLPTSISDVVCPSFKLGDRLDDVSWDSHTPSTMAFASSSNKLTVLDLSKVPYTYLRLHTPKHPNSRISKVKFLLSGQLAGSDRQAIHLWDLRKGPASISHFSASESLASPAEALPGTNLLCAVTVNQKLLLWDLRKLGSNSSVMLFGTSGPSHHALISNIDLQTPIAAALTRMTSPDRSWFSNCGGGGVPAGQLHRVPWVIQVVANPQHASMLGMVMQSGGSAIFDINAQCVQSLALATGSFHAATTTRDAKIGFAGAWGGSGTRFWSTASFFEDSEPWTESREDQNCLDEEMVVDQPGVGYITSHPISRDPASSSTSILNSSDSNRRLRCSSLLRQEAGILDPIQHAHKCAFKIASRIPGLGDVVEALNEAGAQPSDLLTNPTTSSLCIDARDRGLLRHAVRIWEDARRRVHGPATVVALDAWPTCMACHLDSNTVLMGTSAGTLSVVQPFRLGK</sequence>
<dbReference type="Gene3D" id="2.130.10.10">
    <property type="entry name" value="YVTN repeat-like/Quinoprotein amine dehydrogenase"/>
    <property type="match status" value="1"/>
</dbReference>
<gene>
    <name evidence="1" type="ORF">CEUSTIGMA_g502.t1</name>
</gene>